<dbReference type="STRING" id="392421.SAMN04488694_10275"/>
<dbReference type="Proteomes" id="UP000199320">
    <property type="component" value="Unassembled WGS sequence"/>
</dbReference>
<feature type="transmembrane region" description="Helical" evidence="1">
    <location>
        <begin position="21"/>
        <end position="41"/>
    </location>
</feature>
<reference evidence="4 5" key="1">
    <citation type="submission" date="2016-10" db="EMBL/GenBank/DDBJ databases">
        <authorList>
            <person name="Varghese N."/>
            <person name="Submissions S."/>
        </authorList>
    </citation>
    <scope>NUCLEOTIDE SEQUENCE [LARGE SCALE GENOMIC DNA]</scope>
    <source>
        <strain evidence="2 5">CDM_1</strain>
        <strain evidence="4">CDM_6</strain>
    </source>
</reference>
<gene>
    <name evidence="3" type="ORF">SAMN04488694_10275</name>
    <name evidence="2" type="ORF">SAMN05192552_1001298</name>
</gene>
<accession>A0A1H9ZQI0</accession>
<keyword evidence="1" id="KW-1133">Transmembrane helix</keyword>
<reference evidence="3" key="2">
    <citation type="submission" date="2016-10" db="EMBL/GenBank/DDBJ databases">
        <authorList>
            <person name="de Groot N.N."/>
        </authorList>
    </citation>
    <scope>NUCLEOTIDE SEQUENCE [LARGE SCALE GENOMIC DNA]</scope>
    <source>
        <strain evidence="3">CDM_6</strain>
    </source>
</reference>
<sequence>MSRDRGPQRGPSRSRTQPNAADQLKIVFVLLVGLSGGLIAFQSDASLVVIGGAMLGGIIAGGALLWYLVWILAD</sequence>
<name>A0A1H9ZQI0_9EURY</name>
<evidence type="ECO:0000313" key="3">
    <source>
        <dbReference type="EMBL" id="SES83900.1"/>
    </source>
</evidence>
<keyword evidence="1" id="KW-0472">Membrane</keyword>
<dbReference type="RefSeq" id="WP_092929615.1">
    <property type="nucleotide sequence ID" value="NZ_FMZP01000001.1"/>
</dbReference>
<keyword evidence="4" id="KW-1185">Reference proteome</keyword>
<evidence type="ECO:0000256" key="1">
    <source>
        <dbReference type="SAM" id="Phobius"/>
    </source>
</evidence>
<dbReference type="EMBL" id="FOIC01000002">
    <property type="protein sequence ID" value="SES83900.1"/>
    <property type="molecule type" value="Genomic_DNA"/>
</dbReference>
<dbReference type="EMBL" id="FMZP01000001">
    <property type="protein sequence ID" value="SDC07195.1"/>
    <property type="molecule type" value="Genomic_DNA"/>
</dbReference>
<protein>
    <submittedName>
        <fullName evidence="3">Uncharacterized protein</fullName>
    </submittedName>
</protein>
<proteinExistence type="predicted"/>
<keyword evidence="1" id="KW-0812">Transmembrane</keyword>
<organism evidence="3 4">
    <name type="scientific">Natrinema hispanicum</name>
    <dbReference type="NCBI Taxonomy" id="392421"/>
    <lineage>
        <taxon>Archaea</taxon>
        <taxon>Methanobacteriati</taxon>
        <taxon>Methanobacteriota</taxon>
        <taxon>Stenosarchaea group</taxon>
        <taxon>Halobacteria</taxon>
        <taxon>Halobacteriales</taxon>
        <taxon>Natrialbaceae</taxon>
        <taxon>Natrinema</taxon>
    </lineage>
</organism>
<evidence type="ECO:0000313" key="2">
    <source>
        <dbReference type="EMBL" id="SDC07195.1"/>
    </source>
</evidence>
<evidence type="ECO:0000313" key="4">
    <source>
        <dbReference type="Proteomes" id="UP000199320"/>
    </source>
</evidence>
<evidence type="ECO:0000313" key="5">
    <source>
        <dbReference type="Proteomes" id="UP000324021"/>
    </source>
</evidence>
<dbReference type="AlphaFoldDB" id="A0A1H9ZQI0"/>
<dbReference type="Proteomes" id="UP000324021">
    <property type="component" value="Unassembled WGS sequence"/>
</dbReference>
<feature type="transmembrane region" description="Helical" evidence="1">
    <location>
        <begin position="47"/>
        <end position="73"/>
    </location>
</feature>